<dbReference type="InterPro" id="IPR002018">
    <property type="entry name" value="CarbesteraseB"/>
</dbReference>
<keyword evidence="3" id="KW-0732">Signal</keyword>
<evidence type="ECO:0000313" key="6">
    <source>
        <dbReference type="Proteomes" id="UP001305779"/>
    </source>
</evidence>
<dbReference type="PANTHER" id="PTHR11559">
    <property type="entry name" value="CARBOXYLESTERASE"/>
    <property type="match status" value="1"/>
</dbReference>
<keyword evidence="2 3" id="KW-0378">Hydrolase</keyword>
<dbReference type="SUPFAM" id="SSF53474">
    <property type="entry name" value="alpha/beta-Hydrolases"/>
    <property type="match status" value="1"/>
</dbReference>
<comment type="similarity">
    <text evidence="1 3">Belongs to the type-B carboxylesterase/lipase family.</text>
</comment>
<name>A0ABR0E7U7_ZASCE</name>
<dbReference type="PROSITE" id="PS00122">
    <property type="entry name" value="CARBOXYLESTERASE_B_1"/>
    <property type="match status" value="1"/>
</dbReference>
<feature type="signal peptide" evidence="3">
    <location>
        <begin position="1"/>
        <end position="19"/>
    </location>
</feature>
<dbReference type="Proteomes" id="UP001305779">
    <property type="component" value="Unassembled WGS sequence"/>
</dbReference>
<reference evidence="5 6" key="1">
    <citation type="journal article" date="2023" name="G3 (Bethesda)">
        <title>A chromosome-level genome assembly of Zasmidium syzygii isolated from banana leaves.</title>
        <authorList>
            <person name="van Westerhoven A.C."/>
            <person name="Mehrabi R."/>
            <person name="Talebi R."/>
            <person name="Steentjes M.B.F."/>
            <person name="Corcolon B."/>
            <person name="Chong P.A."/>
            <person name="Kema G.H.J."/>
            <person name="Seidl M.F."/>
        </authorList>
    </citation>
    <scope>NUCLEOTIDE SEQUENCE [LARGE SCALE GENOMIC DNA]</scope>
    <source>
        <strain evidence="5 6">P124</strain>
    </source>
</reference>
<dbReference type="EC" id="3.1.1.-" evidence="3"/>
<evidence type="ECO:0000259" key="4">
    <source>
        <dbReference type="Pfam" id="PF00135"/>
    </source>
</evidence>
<feature type="chain" id="PRO_5044970428" description="Carboxylic ester hydrolase" evidence="3">
    <location>
        <begin position="20"/>
        <end position="535"/>
    </location>
</feature>
<dbReference type="EMBL" id="JAXOVC010000009">
    <property type="protein sequence ID" value="KAK4497286.1"/>
    <property type="molecule type" value="Genomic_DNA"/>
</dbReference>
<evidence type="ECO:0000256" key="2">
    <source>
        <dbReference type="ARBA" id="ARBA00022801"/>
    </source>
</evidence>
<gene>
    <name evidence="5" type="ORF">PRZ48_011736</name>
</gene>
<feature type="domain" description="Carboxylesterase type B" evidence="4">
    <location>
        <begin position="25"/>
        <end position="485"/>
    </location>
</feature>
<dbReference type="Gene3D" id="3.40.50.1820">
    <property type="entry name" value="alpha/beta hydrolase"/>
    <property type="match status" value="1"/>
</dbReference>
<organism evidence="5 6">
    <name type="scientific">Zasmidium cellare</name>
    <name type="common">Wine cellar mold</name>
    <name type="synonym">Racodium cellare</name>
    <dbReference type="NCBI Taxonomy" id="395010"/>
    <lineage>
        <taxon>Eukaryota</taxon>
        <taxon>Fungi</taxon>
        <taxon>Dikarya</taxon>
        <taxon>Ascomycota</taxon>
        <taxon>Pezizomycotina</taxon>
        <taxon>Dothideomycetes</taxon>
        <taxon>Dothideomycetidae</taxon>
        <taxon>Mycosphaerellales</taxon>
        <taxon>Mycosphaerellaceae</taxon>
        <taxon>Zasmidium</taxon>
    </lineage>
</organism>
<comment type="caution">
    <text evidence="5">The sequence shown here is derived from an EMBL/GenBank/DDBJ whole genome shotgun (WGS) entry which is preliminary data.</text>
</comment>
<evidence type="ECO:0000256" key="1">
    <source>
        <dbReference type="ARBA" id="ARBA00005964"/>
    </source>
</evidence>
<evidence type="ECO:0000313" key="5">
    <source>
        <dbReference type="EMBL" id="KAK4497286.1"/>
    </source>
</evidence>
<dbReference type="InterPro" id="IPR019826">
    <property type="entry name" value="Carboxylesterase_B_AS"/>
</dbReference>
<accession>A0ABR0E7U7</accession>
<evidence type="ECO:0000256" key="3">
    <source>
        <dbReference type="RuleBase" id="RU361235"/>
    </source>
</evidence>
<dbReference type="InterPro" id="IPR050309">
    <property type="entry name" value="Type-B_Carboxylest/Lipase"/>
</dbReference>
<dbReference type="InterPro" id="IPR029058">
    <property type="entry name" value="AB_hydrolase_fold"/>
</dbReference>
<dbReference type="Pfam" id="PF00135">
    <property type="entry name" value="COesterase"/>
    <property type="match status" value="1"/>
</dbReference>
<protein>
    <recommendedName>
        <fullName evidence="3">Carboxylic ester hydrolase</fullName>
        <ecNumber evidence="3">3.1.1.-</ecNumber>
    </recommendedName>
</protein>
<proteinExistence type="inferred from homology"/>
<keyword evidence="6" id="KW-1185">Reference proteome</keyword>
<sequence length="535" mass="58625">MAFVPLLCIISLFTLTVLSEPTLTAQLDYGTFQGAYSAEHNISYWMKIPFAAPPTGENRFRAPQPPIAIQNGTYNSTQPYDFCPQRTVNGTEDCLYLGLYGRPWTTGQTLKPVVVVFYGGAFIQGGGSFTIPPAGYPVLNVSSQNDFIFVYPNYRVNAFGFLPGREIADDRNSDLNPGLLDQQAALRWTNKYISQFGGDPKNVSIWGQSAGAGSVVAQVIANGGNTQPRLFSKALASSPFWPKTYHYDSPEAQSIYDRFAELAGCTGPDSLKCLKSVDVQTLRDASLQISASHTYNTSSYTWAPVIDGDFLREPLTTATSRGAVNIDHEFGMYNLHEGENFIPPGFQNSTGAGSPPFNSSQTSFKNWLKGYLPGLTTEDLNEAKHLYPPSGTAEELTYNTTYIRAGLIYRDTVLACPALWMARASRNTSYLGEYVISPAKHGDDTKYWNRPNPIQQTDPLIYQGYAGAFASFFQTGDPNAHKLTDESQPGVPELGETGEQFVVRAEGFGNEGIGTLERRCAFWTGVGGEIADLRL</sequence>